<keyword evidence="2" id="KW-1185">Reference proteome</keyword>
<organism evidence="1 2">
    <name type="scientific">Janthinobacterium agaricidamnosum NBRC 102515 = DSM 9628</name>
    <dbReference type="NCBI Taxonomy" id="1349767"/>
    <lineage>
        <taxon>Bacteria</taxon>
        <taxon>Pseudomonadati</taxon>
        <taxon>Pseudomonadota</taxon>
        <taxon>Betaproteobacteria</taxon>
        <taxon>Burkholderiales</taxon>
        <taxon>Oxalobacteraceae</taxon>
        <taxon>Janthinobacterium</taxon>
    </lineage>
</organism>
<evidence type="ECO:0000313" key="2">
    <source>
        <dbReference type="Proteomes" id="UP000027604"/>
    </source>
</evidence>
<accession>W0V7X1</accession>
<dbReference type="Proteomes" id="UP000027604">
    <property type="component" value="Chromosome I"/>
</dbReference>
<dbReference type="KEGG" id="jag:GJA_2741"/>
<dbReference type="AlphaFoldDB" id="W0V7X1"/>
<dbReference type="EMBL" id="HG322949">
    <property type="protein sequence ID" value="CDG83372.1"/>
    <property type="molecule type" value="Genomic_DNA"/>
</dbReference>
<name>W0V7X1_9BURK</name>
<sequence length="59" mass="6910">MGHQTGTGSQTTYQCQTHRFGQHLFYHYYILPKKLLSGISLDTHEILFYAAVFLQRTFN</sequence>
<dbReference type="HOGENOM" id="CLU_2954338_0_0_4"/>
<evidence type="ECO:0000313" key="1">
    <source>
        <dbReference type="EMBL" id="CDG83372.1"/>
    </source>
</evidence>
<gene>
    <name evidence="1" type="ORF">GJA_2741</name>
</gene>
<reference evidence="1 2" key="1">
    <citation type="journal article" date="2015" name="Genome Announc.">
        <title>Genome Sequence of Mushroom Soft-Rot Pathogen Janthinobacterium agaricidamnosum.</title>
        <authorList>
            <person name="Graupner K."/>
            <person name="Lackner G."/>
            <person name="Hertweck C."/>
        </authorList>
    </citation>
    <scope>NUCLEOTIDE SEQUENCE [LARGE SCALE GENOMIC DNA]</scope>
    <source>
        <strain evidence="2">NBRC 102515 / DSM 9628</strain>
    </source>
</reference>
<dbReference type="PATRIC" id="fig|1349767.4.peg.4469"/>
<protein>
    <submittedName>
        <fullName evidence="1">Uncharacterized protein</fullName>
    </submittedName>
</protein>
<proteinExistence type="predicted"/>